<comment type="caution">
    <text evidence="2">The sequence shown here is derived from an EMBL/GenBank/DDBJ whole genome shotgun (WGS) entry which is preliminary data.</text>
</comment>
<dbReference type="InterPro" id="IPR012336">
    <property type="entry name" value="Thioredoxin-like_fold"/>
</dbReference>
<dbReference type="Pfam" id="PF17172">
    <property type="entry name" value="GST_N_4"/>
    <property type="match status" value="1"/>
</dbReference>
<accession>A0AAJ0B4E7</accession>
<organism evidence="2 3">
    <name type="scientific">Echria macrotheca</name>
    <dbReference type="NCBI Taxonomy" id="438768"/>
    <lineage>
        <taxon>Eukaryota</taxon>
        <taxon>Fungi</taxon>
        <taxon>Dikarya</taxon>
        <taxon>Ascomycota</taxon>
        <taxon>Pezizomycotina</taxon>
        <taxon>Sordariomycetes</taxon>
        <taxon>Sordariomycetidae</taxon>
        <taxon>Sordariales</taxon>
        <taxon>Schizotheciaceae</taxon>
        <taxon>Echria</taxon>
    </lineage>
</organism>
<proteinExistence type="predicted"/>
<dbReference type="PANTHER" id="PTHR12289:SF44">
    <property type="entry name" value="OUTER MEMBRANE PROTEIN (SAM35), PUTATIVE (AFU_ORTHOLOGUE AFUA_1G13180)-RELATED"/>
    <property type="match status" value="1"/>
</dbReference>
<evidence type="ECO:0000313" key="3">
    <source>
        <dbReference type="Proteomes" id="UP001239445"/>
    </source>
</evidence>
<evidence type="ECO:0000259" key="1">
    <source>
        <dbReference type="Pfam" id="PF17172"/>
    </source>
</evidence>
<name>A0AAJ0B4E7_9PEZI</name>
<gene>
    <name evidence="2" type="ORF">QBC47DRAFT_406949</name>
</gene>
<sequence>MAATTTPPPWQWPIPRPLQYLFDAVPLRVYEATELPARSQPATSDTLPSLYVFATAEDARRGRPSFNPGCLKWQTYLRLAGVPFRLVASTNHASPTGALPFLLPPRSTTSCSTSPIPSSQLASYAEKTHAVSPSTPLSVVANIPSSSVLRSEAYQSLVDHPLRNAWLYALYLDRRHTSLLDTFYTGPASSSGLVRATLRRQLRHAAEGEILKMGSYLSGAAAGTAVVDGDRVVREAGEALEALAGVLAESGTGWFFGAEGPSLFDCAVFAYTFLMVEYMAGPGEKGSREGDVWLGDMVRKAGEGELEGHRVRILRAAFGEGS</sequence>
<protein>
    <recommendedName>
        <fullName evidence="1">Thioredoxin-like fold domain-containing protein</fullName>
    </recommendedName>
</protein>
<dbReference type="GO" id="GO:0007005">
    <property type="term" value="P:mitochondrion organization"/>
    <property type="evidence" value="ECO:0007669"/>
    <property type="project" value="TreeGrafter"/>
</dbReference>
<dbReference type="Proteomes" id="UP001239445">
    <property type="component" value="Unassembled WGS sequence"/>
</dbReference>
<reference evidence="2" key="1">
    <citation type="submission" date="2023-06" db="EMBL/GenBank/DDBJ databases">
        <title>Genome-scale phylogeny and comparative genomics of the fungal order Sordariales.</title>
        <authorList>
            <consortium name="Lawrence Berkeley National Laboratory"/>
            <person name="Hensen N."/>
            <person name="Bonometti L."/>
            <person name="Westerberg I."/>
            <person name="Brannstrom I.O."/>
            <person name="Guillou S."/>
            <person name="Cros-Aarteil S."/>
            <person name="Calhoun S."/>
            <person name="Haridas S."/>
            <person name="Kuo A."/>
            <person name="Mondo S."/>
            <person name="Pangilinan J."/>
            <person name="Riley R."/>
            <person name="Labutti K."/>
            <person name="Andreopoulos B."/>
            <person name="Lipzen A."/>
            <person name="Chen C."/>
            <person name="Yanf M."/>
            <person name="Daum C."/>
            <person name="Ng V."/>
            <person name="Clum A."/>
            <person name="Steindorff A."/>
            <person name="Ohm R."/>
            <person name="Martin F."/>
            <person name="Silar P."/>
            <person name="Natvig D."/>
            <person name="Lalanne C."/>
            <person name="Gautier V."/>
            <person name="Ament-Velasquez S.L."/>
            <person name="Kruys A."/>
            <person name="Hutchinson M.I."/>
            <person name="Powell A.J."/>
            <person name="Barry K."/>
            <person name="Miller A.N."/>
            <person name="Grigoriev I.V."/>
            <person name="Debuchy R."/>
            <person name="Gladieux P."/>
            <person name="Thoren M.H."/>
            <person name="Johannesson H."/>
        </authorList>
    </citation>
    <scope>NUCLEOTIDE SEQUENCE</scope>
    <source>
        <strain evidence="2">PSN4</strain>
    </source>
</reference>
<dbReference type="PANTHER" id="PTHR12289">
    <property type="entry name" value="METAXIN RELATED"/>
    <property type="match status" value="1"/>
</dbReference>
<dbReference type="InterPro" id="IPR050931">
    <property type="entry name" value="Mito_Protein_Transport_Metaxin"/>
</dbReference>
<dbReference type="EMBL" id="MU839846">
    <property type="protein sequence ID" value="KAK1750589.1"/>
    <property type="molecule type" value="Genomic_DNA"/>
</dbReference>
<feature type="domain" description="Thioredoxin-like fold" evidence="1">
    <location>
        <begin position="68"/>
        <end position="174"/>
    </location>
</feature>
<evidence type="ECO:0000313" key="2">
    <source>
        <dbReference type="EMBL" id="KAK1750589.1"/>
    </source>
</evidence>
<dbReference type="AlphaFoldDB" id="A0AAJ0B4E7"/>
<dbReference type="GO" id="GO:0001401">
    <property type="term" value="C:SAM complex"/>
    <property type="evidence" value="ECO:0007669"/>
    <property type="project" value="TreeGrafter"/>
</dbReference>
<keyword evidence="3" id="KW-1185">Reference proteome</keyword>